<organism evidence="2 5">
    <name type="scientific">Phytophthora rubi</name>
    <dbReference type="NCBI Taxonomy" id="129364"/>
    <lineage>
        <taxon>Eukaryota</taxon>
        <taxon>Sar</taxon>
        <taxon>Stramenopiles</taxon>
        <taxon>Oomycota</taxon>
        <taxon>Peronosporomycetes</taxon>
        <taxon>Peronosporales</taxon>
        <taxon>Peronosporaceae</taxon>
        <taxon>Phytophthora</taxon>
    </lineage>
</organism>
<dbReference type="Proteomes" id="UP000435112">
    <property type="component" value="Unassembled WGS sequence"/>
</dbReference>
<keyword evidence="4" id="KW-1185">Reference proteome</keyword>
<feature type="region of interest" description="Disordered" evidence="1">
    <location>
        <begin position="1"/>
        <end position="71"/>
    </location>
</feature>
<evidence type="ECO:0000313" key="5">
    <source>
        <dbReference type="Proteomes" id="UP000435112"/>
    </source>
</evidence>
<dbReference type="AlphaFoldDB" id="A0A6A3IE37"/>
<evidence type="ECO:0000313" key="4">
    <source>
        <dbReference type="Proteomes" id="UP000434957"/>
    </source>
</evidence>
<reference evidence="2 5" key="1">
    <citation type="submission" date="2018-09" db="EMBL/GenBank/DDBJ databases">
        <title>Genomic investigation of the strawberry pathogen Phytophthora fragariae indicates pathogenicity is determined by transcriptional variation in three key races.</title>
        <authorList>
            <person name="Adams T.M."/>
            <person name="Armitage A.D."/>
            <person name="Sobczyk M.K."/>
            <person name="Bates H.J."/>
            <person name="Dunwell J.M."/>
            <person name="Nellist C.F."/>
            <person name="Harrison R.J."/>
        </authorList>
    </citation>
    <scope>NUCLEOTIDE SEQUENCE [LARGE SCALE GENOMIC DNA]</scope>
    <source>
        <strain evidence="2 5">SCRP324</strain>
        <strain evidence="3 4">SCRP333</strain>
    </source>
</reference>
<accession>A0A6A3IE37</accession>
<proteinExistence type="predicted"/>
<dbReference type="EMBL" id="QXFT01003078">
    <property type="protein sequence ID" value="KAE9289591.1"/>
    <property type="molecule type" value="Genomic_DNA"/>
</dbReference>
<evidence type="ECO:0000256" key="1">
    <source>
        <dbReference type="SAM" id="MobiDB-lite"/>
    </source>
</evidence>
<protein>
    <submittedName>
        <fullName evidence="2">Uncharacterized protein</fullName>
    </submittedName>
</protein>
<comment type="caution">
    <text evidence="2">The sequence shown here is derived from an EMBL/GenBank/DDBJ whole genome shotgun (WGS) entry which is preliminary data.</text>
</comment>
<evidence type="ECO:0000313" key="2">
    <source>
        <dbReference type="EMBL" id="KAE8978354.1"/>
    </source>
</evidence>
<dbReference type="Proteomes" id="UP000434957">
    <property type="component" value="Unassembled WGS sequence"/>
</dbReference>
<evidence type="ECO:0000313" key="3">
    <source>
        <dbReference type="EMBL" id="KAE9289591.1"/>
    </source>
</evidence>
<sequence>MGQRFDDGIEPGPPDPGIHGEQQRVNTGEGLLPQANGADEEKTAAHAAENQGTGGAAMNRRPVGNDAMGKPLATDVQVVTSGDDGMEVRKGAASATGT</sequence>
<dbReference type="EMBL" id="QXFU01003101">
    <property type="protein sequence ID" value="KAE8978354.1"/>
    <property type="molecule type" value="Genomic_DNA"/>
</dbReference>
<gene>
    <name evidence="2" type="ORF">PR002_g24737</name>
    <name evidence="3" type="ORF">PR003_g25515</name>
</gene>
<name>A0A6A3IE37_9STRA</name>